<dbReference type="InterPro" id="IPR032693">
    <property type="entry name" value="YtkA-like_dom"/>
</dbReference>
<evidence type="ECO:0000313" key="3">
    <source>
        <dbReference type="EMBL" id="SFV54532.1"/>
    </source>
</evidence>
<dbReference type="EMBL" id="FPHI01000008">
    <property type="protein sequence ID" value="SFV54532.1"/>
    <property type="molecule type" value="Genomic_DNA"/>
</dbReference>
<sequence length="186" mass="21492">MNNKLENNKEKTYWPHMILGFLLIGFTLGYWTVKDAVQMPVQEVNQYMLKYQNADRNINEILESQKLFDKKYRIKIVGAETTMLEIANSKRAKEEEVVLLHLGKNLLSYRVQQKDGSVVHDAKVSFLLTRPHTRKEDILIEDVNLTDGKYIIDTVNLTKAGRYTLQLRVTIGKATGYSELPAYVKL</sequence>
<keyword evidence="1" id="KW-0472">Membrane</keyword>
<dbReference type="AlphaFoldDB" id="A0A1W1BM14"/>
<protein>
    <recommendedName>
        <fullName evidence="2">YtkA-like domain-containing protein</fullName>
    </recommendedName>
</protein>
<proteinExistence type="predicted"/>
<keyword evidence="1" id="KW-1133">Transmembrane helix</keyword>
<feature type="transmembrane region" description="Helical" evidence="1">
    <location>
        <begin position="12"/>
        <end position="33"/>
    </location>
</feature>
<reference evidence="3" key="1">
    <citation type="submission" date="2016-10" db="EMBL/GenBank/DDBJ databases">
        <authorList>
            <person name="de Groot N.N."/>
        </authorList>
    </citation>
    <scope>NUCLEOTIDE SEQUENCE</scope>
</reference>
<accession>A0A1W1BM14</accession>
<name>A0A1W1BM14_9ZZZZ</name>
<evidence type="ECO:0000256" key="1">
    <source>
        <dbReference type="SAM" id="Phobius"/>
    </source>
</evidence>
<keyword evidence="1" id="KW-0812">Transmembrane</keyword>
<evidence type="ECO:0000259" key="2">
    <source>
        <dbReference type="Pfam" id="PF13115"/>
    </source>
</evidence>
<feature type="domain" description="YtkA-like" evidence="2">
    <location>
        <begin position="101"/>
        <end position="167"/>
    </location>
</feature>
<dbReference type="Pfam" id="PF13115">
    <property type="entry name" value="YtkA"/>
    <property type="match status" value="1"/>
</dbReference>
<gene>
    <name evidence="3" type="ORF">MNB_SV-3-16</name>
</gene>
<organism evidence="3">
    <name type="scientific">hydrothermal vent metagenome</name>
    <dbReference type="NCBI Taxonomy" id="652676"/>
    <lineage>
        <taxon>unclassified sequences</taxon>
        <taxon>metagenomes</taxon>
        <taxon>ecological metagenomes</taxon>
    </lineage>
</organism>